<accession>A0A0C9XDM8</accession>
<dbReference type="HOGENOM" id="CLU_3106762_0_0_1"/>
<organism evidence="1 2">
    <name type="scientific">Laccaria amethystina LaAM-08-1</name>
    <dbReference type="NCBI Taxonomy" id="1095629"/>
    <lineage>
        <taxon>Eukaryota</taxon>
        <taxon>Fungi</taxon>
        <taxon>Dikarya</taxon>
        <taxon>Basidiomycota</taxon>
        <taxon>Agaricomycotina</taxon>
        <taxon>Agaricomycetes</taxon>
        <taxon>Agaricomycetidae</taxon>
        <taxon>Agaricales</taxon>
        <taxon>Agaricineae</taxon>
        <taxon>Hydnangiaceae</taxon>
        <taxon>Laccaria</taxon>
    </lineage>
</organism>
<reference evidence="1 2" key="1">
    <citation type="submission" date="2014-04" db="EMBL/GenBank/DDBJ databases">
        <authorList>
            <consortium name="DOE Joint Genome Institute"/>
            <person name="Kuo A."/>
            <person name="Kohler A."/>
            <person name="Nagy L.G."/>
            <person name="Floudas D."/>
            <person name="Copeland A."/>
            <person name="Barry K.W."/>
            <person name="Cichocki N."/>
            <person name="Veneault-Fourrey C."/>
            <person name="LaButti K."/>
            <person name="Lindquist E.A."/>
            <person name="Lipzen A."/>
            <person name="Lundell T."/>
            <person name="Morin E."/>
            <person name="Murat C."/>
            <person name="Sun H."/>
            <person name="Tunlid A."/>
            <person name="Henrissat B."/>
            <person name="Grigoriev I.V."/>
            <person name="Hibbett D.S."/>
            <person name="Martin F."/>
            <person name="Nordberg H.P."/>
            <person name="Cantor M.N."/>
            <person name="Hua S.X."/>
        </authorList>
    </citation>
    <scope>NUCLEOTIDE SEQUENCE [LARGE SCALE GENOMIC DNA]</scope>
    <source>
        <strain evidence="1 2">LaAM-08-1</strain>
    </source>
</reference>
<protein>
    <submittedName>
        <fullName evidence="1">Uncharacterized protein</fullName>
    </submittedName>
</protein>
<evidence type="ECO:0000313" key="1">
    <source>
        <dbReference type="EMBL" id="KIK02941.1"/>
    </source>
</evidence>
<dbReference type="AlphaFoldDB" id="A0A0C9XDM8"/>
<evidence type="ECO:0000313" key="2">
    <source>
        <dbReference type="Proteomes" id="UP000054477"/>
    </source>
</evidence>
<name>A0A0C9XDM8_9AGAR</name>
<proteinExistence type="predicted"/>
<dbReference type="EMBL" id="KN838585">
    <property type="protein sequence ID" value="KIK02941.1"/>
    <property type="molecule type" value="Genomic_DNA"/>
</dbReference>
<keyword evidence="2" id="KW-1185">Reference proteome</keyword>
<sequence length="51" mass="6044">MPAVLCVGPHKDVYKLWFPHRNLIWQFLDPFLVSSARNLAPFHRLVTYHVL</sequence>
<reference evidence="2" key="2">
    <citation type="submission" date="2015-01" db="EMBL/GenBank/DDBJ databases">
        <title>Evolutionary Origins and Diversification of the Mycorrhizal Mutualists.</title>
        <authorList>
            <consortium name="DOE Joint Genome Institute"/>
            <consortium name="Mycorrhizal Genomics Consortium"/>
            <person name="Kohler A."/>
            <person name="Kuo A."/>
            <person name="Nagy L.G."/>
            <person name="Floudas D."/>
            <person name="Copeland A."/>
            <person name="Barry K.W."/>
            <person name="Cichocki N."/>
            <person name="Veneault-Fourrey C."/>
            <person name="LaButti K."/>
            <person name="Lindquist E.A."/>
            <person name="Lipzen A."/>
            <person name="Lundell T."/>
            <person name="Morin E."/>
            <person name="Murat C."/>
            <person name="Riley R."/>
            <person name="Ohm R."/>
            <person name="Sun H."/>
            <person name="Tunlid A."/>
            <person name="Henrissat B."/>
            <person name="Grigoriev I.V."/>
            <person name="Hibbett D.S."/>
            <person name="Martin F."/>
        </authorList>
    </citation>
    <scope>NUCLEOTIDE SEQUENCE [LARGE SCALE GENOMIC DNA]</scope>
    <source>
        <strain evidence="2">LaAM-08-1</strain>
    </source>
</reference>
<gene>
    <name evidence="1" type="ORF">K443DRAFT_501863</name>
</gene>
<dbReference type="Proteomes" id="UP000054477">
    <property type="component" value="Unassembled WGS sequence"/>
</dbReference>